<dbReference type="Proteomes" id="UP000018217">
    <property type="component" value="Unassembled WGS sequence"/>
</dbReference>
<dbReference type="GO" id="GO:0005737">
    <property type="term" value="C:cytoplasm"/>
    <property type="evidence" value="ECO:0007669"/>
    <property type="project" value="TreeGrafter"/>
</dbReference>
<dbReference type="PANTHER" id="PTHR43003:SF13">
    <property type="entry name" value="DNA-3-METHYLADENINE GLYCOSYLASE 2"/>
    <property type="match status" value="1"/>
</dbReference>
<dbReference type="InterPro" id="IPR010316">
    <property type="entry name" value="AlkA_N"/>
</dbReference>
<dbReference type="InterPro" id="IPR011257">
    <property type="entry name" value="DNA_glycosylase"/>
</dbReference>
<dbReference type="GO" id="GO:0008725">
    <property type="term" value="F:DNA-3-methyladenine glycosylase activity"/>
    <property type="evidence" value="ECO:0007669"/>
    <property type="project" value="TreeGrafter"/>
</dbReference>
<dbReference type="STRING" id="1161919.EPIR_1282"/>
<reference evidence="11 12" key="1">
    <citation type="journal article" date="2013" name="Syst. Appl. Microbiol.">
        <title>Phylogenetic position and virulence apparatus of the pear flower necrosis pathogen Erwinia piriflorinigrans CFBP 5888T as assessed by comparative genomics.</title>
        <authorList>
            <person name="Smits T.H."/>
            <person name="Rezzonico F."/>
            <person name="Lopez M.M."/>
            <person name="Blom J."/>
            <person name="Goesmann A."/>
            <person name="Frey J.E."/>
            <person name="Duffy B."/>
        </authorList>
    </citation>
    <scope>NUCLEOTIDE SEQUENCE [LARGE SCALE GENOMIC DNA]</scope>
    <source>
        <strain evidence="12">CFBP5888</strain>
    </source>
</reference>
<evidence type="ECO:0000256" key="5">
    <source>
        <dbReference type="ARBA" id="ARBA00022763"/>
    </source>
</evidence>
<dbReference type="SUPFAM" id="SSF55945">
    <property type="entry name" value="TATA-box binding protein-like"/>
    <property type="match status" value="1"/>
</dbReference>
<dbReference type="GO" id="GO:0043565">
    <property type="term" value="F:sequence-specific DNA binding"/>
    <property type="evidence" value="ECO:0007669"/>
    <property type="project" value="InterPro"/>
</dbReference>
<evidence type="ECO:0000256" key="9">
    <source>
        <dbReference type="ARBA" id="ARBA00023204"/>
    </source>
</evidence>
<dbReference type="SUPFAM" id="SSF48150">
    <property type="entry name" value="DNA-glycosylase"/>
    <property type="match status" value="1"/>
</dbReference>
<keyword evidence="7" id="KW-0010">Activator</keyword>
<keyword evidence="4 11" id="KW-0489">Methyltransferase</keyword>
<dbReference type="EC" id="3.2.2.21" evidence="3"/>
<dbReference type="GO" id="GO:0032993">
    <property type="term" value="C:protein-DNA complex"/>
    <property type="evidence" value="ECO:0007669"/>
    <property type="project" value="TreeGrafter"/>
</dbReference>
<keyword evidence="12" id="KW-1185">Reference proteome</keyword>
<dbReference type="SMART" id="SM00478">
    <property type="entry name" value="ENDO3c"/>
    <property type="match status" value="1"/>
</dbReference>
<dbReference type="Pfam" id="PF02805">
    <property type="entry name" value="Ada_Zn_binding"/>
    <property type="match status" value="1"/>
</dbReference>
<sequence>MNSFKQGHIMIDPISAYRALTSRDVRFDGVFYVGVTSTHIYCRPVCPVKAPRAENCLFFATAEAAEKASFRPCLRCRPELAPGNAPVDNGQRIAERLVQRIDEGLAEQTESLDDIAAEFHLSLRQLRRIVKRELGVSPLELRQTRRLLLAKQLLTETELPITHIAYASGFGSLRRFNAVFSSHYRMPPSSLRKTSARQDNVINSTDTSRLLLSYRPPFDWQAMLNFLRQRALSGVEYVEENSYARTVRLGEHTGWIRVTQIAVKNALRVEFTHSLTPVLSLLLRRLRNLFDLSARPDLIAQQLSLDPLLRPSLAVHPGLRAPGAFDGFEMAVRAILGQQITVKAAATLAGRFAKAFGDAIATPFAQLSHLSPTPERVAECTIDQVSSLGIISSRSHCIIALADRCALKAPDLDAVSQPERSIEQLLKIPGIGDWTAQYIAMRALRWPDAFPAGDLVVRNNLGMISAKLAQSRSAVWSPWRSYAVMHLWLAKDELEIVSLPEFA</sequence>
<dbReference type="PANTHER" id="PTHR43003">
    <property type="entry name" value="DNA-3-METHYLADENINE GLYCOSYLASE"/>
    <property type="match status" value="1"/>
</dbReference>
<dbReference type="Gene3D" id="3.30.310.20">
    <property type="entry name" value="DNA-3-methyladenine glycosylase AlkA, N-terminal domain"/>
    <property type="match status" value="1"/>
</dbReference>
<keyword evidence="8" id="KW-0804">Transcription</keyword>
<dbReference type="SUPFAM" id="SSF57884">
    <property type="entry name" value="Ada DNA repair protein, N-terminal domain (N-Ada 10)"/>
    <property type="match status" value="1"/>
</dbReference>
<dbReference type="GO" id="GO:0032259">
    <property type="term" value="P:methylation"/>
    <property type="evidence" value="ECO:0007669"/>
    <property type="project" value="UniProtKB-KW"/>
</dbReference>
<evidence type="ECO:0000259" key="10">
    <source>
        <dbReference type="PROSITE" id="PS01124"/>
    </source>
</evidence>
<dbReference type="CDD" id="cd00056">
    <property type="entry name" value="ENDO3c"/>
    <property type="match status" value="1"/>
</dbReference>
<dbReference type="GO" id="GO:0003700">
    <property type="term" value="F:DNA-binding transcription factor activity"/>
    <property type="evidence" value="ECO:0007669"/>
    <property type="project" value="InterPro"/>
</dbReference>
<dbReference type="InterPro" id="IPR035451">
    <property type="entry name" value="Ada-like_dom_sf"/>
</dbReference>
<keyword evidence="6" id="KW-0805">Transcription regulation</keyword>
<dbReference type="GO" id="GO:0032131">
    <property type="term" value="F:alkylated DNA binding"/>
    <property type="evidence" value="ECO:0007669"/>
    <property type="project" value="TreeGrafter"/>
</dbReference>
<comment type="caution">
    <text evidence="11">The sequence shown here is derived from an EMBL/GenBank/DDBJ whole genome shotgun (WGS) entry which is preliminary data.</text>
</comment>
<dbReference type="GO" id="GO:0008270">
    <property type="term" value="F:zinc ion binding"/>
    <property type="evidence" value="ECO:0007669"/>
    <property type="project" value="InterPro"/>
</dbReference>
<dbReference type="Gene3D" id="3.40.10.10">
    <property type="entry name" value="DNA Methylphosphotriester Repair Domain"/>
    <property type="match status" value="1"/>
</dbReference>
<protein>
    <recommendedName>
        <fullName evidence="3">DNA-3-methyladenine glycosylase II</fullName>
        <ecNumber evidence="3">3.2.2.21</ecNumber>
    </recommendedName>
</protein>
<dbReference type="Pfam" id="PF12833">
    <property type="entry name" value="HTH_18"/>
    <property type="match status" value="1"/>
</dbReference>
<keyword evidence="5" id="KW-0227">DNA damage</keyword>
<evidence type="ECO:0000256" key="6">
    <source>
        <dbReference type="ARBA" id="ARBA00023015"/>
    </source>
</evidence>
<dbReference type="InterPro" id="IPR009057">
    <property type="entry name" value="Homeodomain-like_sf"/>
</dbReference>
<comment type="catalytic activity">
    <reaction evidence="1">
        <text>Hydrolysis of alkylated DNA, releasing 3-methyladenine, 3-methylguanine, 7-methylguanine and 7-methyladenine.</text>
        <dbReference type="EC" id="3.2.2.21"/>
    </reaction>
</comment>
<dbReference type="InterPro" id="IPR003265">
    <property type="entry name" value="HhH-GPD_domain"/>
</dbReference>
<dbReference type="InterPro" id="IPR018060">
    <property type="entry name" value="HTH_AraC"/>
</dbReference>
<dbReference type="InterPro" id="IPR051912">
    <property type="entry name" value="Alkylbase_DNA_Glycosylase/TA"/>
</dbReference>
<evidence type="ECO:0000256" key="1">
    <source>
        <dbReference type="ARBA" id="ARBA00000086"/>
    </source>
</evidence>
<gene>
    <name evidence="11" type="primary">ada</name>
    <name evidence="11" type="ORF">EPIR_1282</name>
</gene>
<dbReference type="GO" id="GO:0043916">
    <property type="term" value="F:DNA-7-methylguanine glycosylase activity"/>
    <property type="evidence" value="ECO:0007669"/>
    <property type="project" value="TreeGrafter"/>
</dbReference>
<evidence type="ECO:0000313" key="12">
    <source>
        <dbReference type="Proteomes" id="UP000018217"/>
    </source>
</evidence>
<evidence type="ECO:0000256" key="8">
    <source>
        <dbReference type="ARBA" id="ARBA00023163"/>
    </source>
</evidence>
<evidence type="ECO:0000256" key="2">
    <source>
        <dbReference type="ARBA" id="ARBA00001947"/>
    </source>
</evidence>
<accession>V5Z6T8</accession>
<dbReference type="GO" id="GO:0008168">
    <property type="term" value="F:methyltransferase activity"/>
    <property type="evidence" value="ECO:0007669"/>
    <property type="project" value="UniProtKB-KW"/>
</dbReference>
<comment type="cofactor">
    <cofactor evidence="2">
        <name>Zn(2+)</name>
        <dbReference type="ChEBI" id="CHEBI:29105"/>
    </cofactor>
</comment>
<dbReference type="InterPro" id="IPR004026">
    <property type="entry name" value="Ada_DNA_repair_Zn-bd"/>
</dbReference>
<dbReference type="SUPFAM" id="SSF46689">
    <property type="entry name" value="Homeodomain-like"/>
    <property type="match status" value="1"/>
</dbReference>
<dbReference type="PROSITE" id="PS01124">
    <property type="entry name" value="HTH_ARAC_FAMILY_2"/>
    <property type="match status" value="1"/>
</dbReference>
<proteinExistence type="predicted"/>
<keyword evidence="9" id="KW-0234">DNA repair</keyword>
<evidence type="ECO:0000256" key="7">
    <source>
        <dbReference type="ARBA" id="ARBA00023159"/>
    </source>
</evidence>
<dbReference type="SMART" id="SM00342">
    <property type="entry name" value="HTH_ARAC"/>
    <property type="match status" value="1"/>
</dbReference>
<dbReference type="Gene3D" id="1.10.340.30">
    <property type="entry name" value="Hypothetical protein, domain 2"/>
    <property type="match status" value="1"/>
</dbReference>
<dbReference type="Gene3D" id="1.10.10.60">
    <property type="entry name" value="Homeodomain-like"/>
    <property type="match status" value="1"/>
</dbReference>
<evidence type="ECO:0000313" key="11">
    <source>
        <dbReference type="EMBL" id="CCG86647.1"/>
    </source>
</evidence>
<dbReference type="Pfam" id="PF06029">
    <property type="entry name" value="AlkA_N"/>
    <property type="match status" value="1"/>
</dbReference>
<dbReference type="GO" id="GO:0006307">
    <property type="term" value="P:DNA alkylation repair"/>
    <property type="evidence" value="ECO:0007669"/>
    <property type="project" value="TreeGrafter"/>
</dbReference>
<dbReference type="EMBL" id="CAHS01000014">
    <property type="protein sequence ID" value="CCG86647.1"/>
    <property type="molecule type" value="Genomic_DNA"/>
</dbReference>
<dbReference type="GO" id="GO:0006285">
    <property type="term" value="P:base-excision repair, AP site formation"/>
    <property type="evidence" value="ECO:0007669"/>
    <property type="project" value="TreeGrafter"/>
</dbReference>
<dbReference type="Gene3D" id="1.10.1670.10">
    <property type="entry name" value="Helix-hairpin-Helix base-excision DNA repair enzymes (C-terminal)"/>
    <property type="match status" value="1"/>
</dbReference>
<evidence type="ECO:0000256" key="3">
    <source>
        <dbReference type="ARBA" id="ARBA00012000"/>
    </source>
</evidence>
<dbReference type="InterPro" id="IPR037046">
    <property type="entry name" value="AlkA_N_sf"/>
</dbReference>
<evidence type="ECO:0000256" key="4">
    <source>
        <dbReference type="ARBA" id="ARBA00022603"/>
    </source>
</evidence>
<dbReference type="InterPro" id="IPR023170">
    <property type="entry name" value="HhH_base_excis_C"/>
</dbReference>
<organism evidence="11 12">
    <name type="scientific">Erwinia piriflorinigrans CFBP 5888</name>
    <dbReference type="NCBI Taxonomy" id="1161919"/>
    <lineage>
        <taxon>Bacteria</taxon>
        <taxon>Pseudomonadati</taxon>
        <taxon>Pseudomonadota</taxon>
        <taxon>Gammaproteobacteria</taxon>
        <taxon>Enterobacterales</taxon>
        <taxon>Erwiniaceae</taxon>
        <taxon>Erwinia</taxon>
    </lineage>
</organism>
<dbReference type="Pfam" id="PF00730">
    <property type="entry name" value="HhH-GPD"/>
    <property type="match status" value="1"/>
</dbReference>
<feature type="domain" description="HTH araC/xylS-type" evidence="10">
    <location>
        <begin position="95"/>
        <end position="194"/>
    </location>
</feature>
<name>V5Z6T8_9GAMM</name>
<dbReference type="AlphaFoldDB" id="V5Z6T8"/>
<dbReference type="SMART" id="SM01009">
    <property type="entry name" value="AlkA_N"/>
    <property type="match status" value="1"/>
</dbReference>
<keyword evidence="11" id="KW-0808">Transferase</keyword>